<evidence type="ECO:0000313" key="3">
    <source>
        <dbReference type="Proteomes" id="UP001597472"/>
    </source>
</evidence>
<reference evidence="3" key="1">
    <citation type="journal article" date="2019" name="Int. J. Syst. Evol. Microbiol.">
        <title>The Global Catalogue of Microorganisms (GCM) 10K type strain sequencing project: providing services to taxonomists for standard genome sequencing and annotation.</title>
        <authorList>
            <consortium name="The Broad Institute Genomics Platform"/>
            <consortium name="The Broad Institute Genome Sequencing Center for Infectious Disease"/>
            <person name="Wu L."/>
            <person name="Ma J."/>
        </authorList>
    </citation>
    <scope>NUCLEOTIDE SEQUENCE [LARGE SCALE GENOMIC DNA]</scope>
    <source>
        <strain evidence="3">KCTC 42587</strain>
    </source>
</reference>
<dbReference type="RefSeq" id="WP_376892275.1">
    <property type="nucleotide sequence ID" value="NZ_JBHULS010000002.1"/>
</dbReference>
<name>A0ABW5KS15_9FLAO</name>
<comment type="caution">
    <text evidence="2">The sequence shown here is derived from an EMBL/GenBank/DDBJ whole genome shotgun (WGS) entry which is preliminary data.</text>
</comment>
<evidence type="ECO:0000256" key="1">
    <source>
        <dbReference type="SAM" id="SignalP"/>
    </source>
</evidence>
<sequence>MKTFKIILVAAIFCMTLTGLTVKKADTSSNNVEEVSQQDDFTYAFKVKRHVKKAKDVPEQG</sequence>
<feature type="signal peptide" evidence="1">
    <location>
        <begin position="1"/>
        <end position="24"/>
    </location>
</feature>
<dbReference type="Proteomes" id="UP001597472">
    <property type="component" value="Unassembled WGS sequence"/>
</dbReference>
<proteinExistence type="predicted"/>
<accession>A0ABW5KS15</accession>
<feature type="chain" id="PRO_5046597943" evidence="1">
    <location>
        <begin position="25"/>
        <end position="61"/>
    </location>
</feature>
<keyword evidence="1" id="KW-0732">Signal</keyword>
<organism evidence="2 3">
    <name type="scientific">Bizionia sediminis</name>
    <dbReference type="NCBI Taxonomy" id="1737064"/>
    <lineage>
        <taxon>Bacteria</taxon>
        <taxon>Pseudomonadati</taxon>
        <taxon>Bacteroidota</taxon>
        <taxon>Flavobacteriia</taxon>
        <taxon>Flavobacteriales</taxon>
        <taxon>Flavobacteriaceae</taxon>
        <taxon>Bizionia</taxon>
    </lineage>
</organism>
<evidence type="ECO:0000313" key="2">
    <source>
        <dbReference type="EMBL" id="MFD2551160.1"/>
    </source>
</evidence>
<dbReference type="EMBL" id="JBHULS010000002">
    <property type="protein sequence ID" value="MFD2551160.1"/>
    <property type="molecule type" value="Genomic_DNA"/>
</dbReference>
<gene>
    <name evidence="2" type="ORF">ACFSQP_04965</name>
</gene>
<protein>
    <submittedName>
        <fullName evidence="2">Uncharacterized protein</fullName>
    </submittedName>
</protein>
<keyword evidence="3" id="KW-1185">Reference proteome</keyword>